<proteinExistence type="predicted"/>
<keyword evidence="4" id="KW-1185">Reference proteome</keyword>
<dbReference type="GO" id="GO:0032040">
    <property type="term" value="C:small-subunit processome"/>
    <property type="evidence" value="ECO:0007669"/>
    <property type="project" value="TreeGrafter"/>
</dbReference>
<dbReference type="PANTHER" id="PTHR19853">
    <property type="entry name" value="WD REPEAT CONTAINING PROTEIN 3 WDR3"/>
    <property type="match status" value="1"/>
</dbReference>
<dbReference type="SMART" id="SM00320">
    <property type="entry name" value="WD40"/>
    <property type="match status" value="1"/>
</dbReference>
<dbReference type="STRING" id="62062.ENSHHUP00000084009"/>
<dbReference type="InterPro" id="IPR001680">
    <property type="entry name" value="WD40_rpt"/>
</dbReference>
<sequence length="91" mass="10047">IVGCSLLDCTVKVFYTDTLKFFFSLYGHKLPVLCLDISHLSTSTQSGNQSKLKTNDSAMIATGSADRNVKIWGLDFEDCHRLPTMTGTENV</sequence>
<protein>
    <submittedName>
        <fullName evidence="3">Uncharacterized protein</fullName>
    </submittedName>
</protein>
<name>A0A4W5RHZ8_9TELE</name>
<dbReference type="InterPro" id="IPR015943">
    <property type="entry name" value="WD40/YVTN_repeat-like_dom_sf"/>
</dbReference>
<reference evidence="3" key="2">
    <citation type="submission" date="2025-08" db="UniProtKB">
        <authorList>
            <consortium name="Ensembl"/>
        </authorList>
    </citation>
    <scope>IDENTIFICATION</scope>
</reference>
<evidence type="ECO:0000313" key="3">
    <source>
        <dbReference type="Ensembl" id="ENSHHUP00000084009.1"/>
    </source>
</evidence>
<evidence type="ECO:0000256" key="2">
    <source>
        <dbReference type="ARBA" id="ARBA00022737"/>
    </source>
</evidence>
<dbReference type="Ensembl" id="ENSHHUT00000086645.1">
    <property type="protein sequence ID" value="ENSHHUP00000084009.1"/>
    <property type="gene ID" value="ENSHHUG00000048728.1"/>
</dbReference>
<dbReference type="GO" id="GO:0034388">
    <property type="term" value="C:Pwp2p-containing subcomplex of 90S preribosome"/>
    <property type="evidence" value="ECO:0007669"/>
    <property type="project" value="TreeGrafter"/>
</dbReference>
<dbReference type="Pfam" id="PF00400">
    <property type="entry name" value="WD40"/>
    <property type="match status" value="1"/>
</dbReference>
<dbReference type="InterPro" id="IPR036322">
    <property type="entry name" value="WD40_repeat_dom_sf"/>
</dbReference>
<keyword evidence="2" id="KW-0677">Repeat</keyword>
<dbReference type="AlphaFoldDB" id="A0A4W5RHZ8"/>
<evidence type="ECO:0000256" key="1">
    <source>
        <dbReference type="ARBA" id="ARBA00022574"/>
    </source>
</evidence>
<dbReference type="GeneTree" id="ENSGT00940000153859"/>
<dbReference type="InterPro" id="IPR051570">
    <property type="entry name" value="TBC1_cilium_biogenesis"/>
</dbReference>
<dbReference type="GO" id="GO:0030515">
    <property type="term" value="F:snoRNA binding"/>
    <property type="evidence" value="ECO:0007669"/>
    <property type="project" value="TreeGrafter"/>
</dbReference>
<evidence type="ECO:0000313" key="4">
    <source>
        <dbReference type="Proteomes" id="UP000314982"/>
    </source>
</evidence>
<keyword evidence="1" id="KW-0853">WD repeat</keyword>
<dbReference type="GO" id="GO:0030490">
    <property type="term" value="P:maturation of SSU-rRNA"/>
    <property type="evidence" value="ECO:0007669"/>
    <property type="project" value="TreeGrafter"/>
</dbReference>
<dbReference type="Proteomes" id="UP000314982">
    <property type="component" value="Unassembled WGS sequence"/>
</dbReference>
<dbReference type="SUPFAM" id="SSF50978">
    <property type="entry name" value="WD40 repeat-like"/>
    <property type="match status" value="1"/>
</dbReference>
<reference evidence="3" key="3">
    <citation type="submission" date="2025-09" db="UniProtKB">
        <authorList>
            <consortium name="Ensembl"/>
        </authorList>
    </citation>
    <scope>IDENTIFICATION</scope>
</reference>
<organism evidence="3 4">
    <name type="scientific">Hucho hucho</name>
    <name type="common">huchen</name>
    <dbReference type="NCBI Taxonomy" id="62062"/>
    <lineage>
        <taxon>Eukaryota</taxon>
        <taxon>Metazoa</taxon>
        <taxon>Chordata</taxon>
        <taxon>Craniata</taxon>
        <taxon>Vertebrata</taxon>
        <taxon>Euteleostomi</taxon>
        <taxon>Actinopterygii</taxon>
        <taxon>Neopterygii</taxon>
        <taxon>Teleostei</taxon>
        <taxon>Protacanthopterygii</taxon>
        <taxon>Salmoniformes</taxon>
        <taxon>Salmonidae</taxon>
        <taxon>Salmoninae</taxon>
        <taxon>Hucho</taxon>
    </lineage>
</organism>
<dbReference type="PANTHER" id="PTHR19853:SF0">
    <property type="entry name" value="WD REPEAT-CONTAINING PROTEIN 3"/>
    <property type="match status" value="1"/>
</dbReference>
<dbReference type="Gene3D" id="2.130.10.10">
    <property type="entry name" value="YVTN repeat-like/Quinoprotein amine dehydrogenase"/>
    <property type="match status" value="1"/>
</dbReference>
<reference evidence="4" key="1">
    <citation type="submission" date="2018-06" db="EMBL/GenBank/DDBJ databases">
        <title>Genome assembly of Danube salmon.</title>
        <authorList>
            <person name="Macqueen D.J."/>
            <person name="Gundappa M.K."/>
        </authorList>
    </citation>
    <scope>NUCLEOTIDE SEQUENCE [LARGE SCALE GENOMIC DNA]</scope>
</reference>
<accession>A0A4W5RHZ8</accession>